<evidence type="ECO:0000313" key="2">
    <source>
        <dbReference type="Proteomes" id="UP001203297"/>
    </source>
</evidence>
<keyword evidence="2" id="KW-1185">Reference proteome</keyword>
<sequence>MNFGTLALWHYPRACFLLSTPRLDTCLLLSPTHTPMSAANWDFRPNSSTAFISRDGIEYKRWSKSSSFSYDQKEGRGGLPLSSLSSPPPVHLPTDIIHIIVDNLSNDFEVKTRIPGCGIRIDCVACVNRRRSSRSASSVVNFVGSCLGERFASFGSRTR</sequence>
<evidence type="ECO:0000313" key="1">
    <source>
        <dbReference type="EMBL" id="KAI0294608.1"/>
    </source>
</evidence>
<name>A0AAD4LY08_9AGAM</name>
<protein>
    <submittedName>
        <fullName evidence="1">Uncharacterized protein</fullName>
    </submittedName>
</protein>
<dbReference type="Proteomes" id="UP001203297">
    <property type="component" value="Unassembled WGS sequence"/>
</dbReference>
<organism evidence="1 2">
    <name type="scientific">Multifurca ochricompacta</name>
    <dbReference type="NCBI Taxonomy" id="376703"/>
    <lineage>
        <taxon>Eukaryota</taxon>
        <taxon>Fungi</taxon>
        <taxon>Dikarya</taxon>
        <taxon>Basidiomycota</taxon>
        <taxon>Agaricomycotina</taxon>
        <taxon>Agaricomycetes</taxon>
        <taxon>Russulales</taxon>
        <taxon>Russulaceae</taxon>
        <taxon>Multifurca</taxon>
    </lineage>
</organism>
<reference evidence="1" key="1">
    <citation type="journal article" date="2022" name="New Phytol.">
        <title>Evolutionary transition to the ectomycorrhizal habit in the genomes of a hyperdiverse lineage of mushroom-forming fungi.</title>
        <authorList>
            <person name="Looney B."/>
            <person name="Miyauchi S."/>
            <person name="Morin E."/>
            <person name="Drula E."/>
            <person name="Courty P.E."/>
            <person name="Kohler A."/>
            <person name="Kuo A."/>
            <person name="LaButti K."/>
            <person name="Pangilinan J."/>
            <person name="Lipzen A."/>
            <person name="Riley R."/>
            <person name="Andreopoulos W."/>
            <person name="He G."/>
            <person name="Johnson J."/>
            <person name="Nolan M."/>
            <person name="Tritt A."/>
            <person name="Barry K.W."/>
            <person name="Grigoriev I.V."/>
            <person name="Nagy L.G."/>
            <person name="Hibbett D."/>
            <person name="Henrissat B."/>
            <person name="Matheny P.B."/>
            <person name="Labbe J."/>
            <person name="Martin F.M."/>
        </authorList>
    </citation>
    <scope>NUCLEOTIDE SEQUENCE</scope>
    <source>
        <strain evidence="1">BPL690</strain>
    </source>
</reference>
<dbReference type="EMBL" id="WTXG01000072">
    <property type="protein sequence ID" value="KAI0294608.1"/>
    <property type="molecule type" value="Genomic_DNA"/>
</dbReference>
<dbReference type="AlphaFoldDB" id="A0AAD4LY08"/>
<comment type="caution">
    <text evidence="1">The sequence shown here is derived from an EMBL/GenBank/DDBJ whole genome shotgun (WGS) entry which is preliminary data.</text>
</comment>
<proteinExistence type="predicted"/>
<accession>A0AAD4LY08</accession>
<gene>
    <name evidence="1" type="ORF">B0F90DRAFT_1281912</name>
</gene>